<reference evidence="1 2" key="1">
    <citation type="journal article" date="2019" name="Commun. Biol.">
        <title>The bagworm genome reveals a unique fibroin gene that provides high tensile strength.</title>
        <authorList>
            <person name="Kono N."/>
            <person name="Nakamura H."/>
            <person name="Ohtoshi R."/>
            <person name="Tomita M."/>
            <person name="Numata K."/>
            <person name="Arakawa K."/>
        </authorList>
    </citation>
    <scope>NUCLEOTIDE SEQUENCE [LARGE SCALE GENOMIC DNA]</scope>
</reference>
<evidence type="ECO:0000313" key="2">
    <source>
        <dbReference type="Proteomes" id="UP000299102"/>
    </source>
</evidence>
<dbReference type="EMBL" id="BGZK01000662">
    <property type="protein sequence ID" value="GBP55192.1"/>
    <property type="molecule type" value="Genomic_DNA"/>
</dbReference>
<accession>A0A4C1WX16</accession>
<comment type="caution">
    <text evidence="1">The sequence shown here is derived from an EMBL/GenBank/DDBJ whole genome shotgun (WGS) entry which is preliminary data.</text>
</comment>
<dbReference type="AlphaFoldDB" id="A0A4C1WX16"/>
<organism evidence="1 2">
    <name type="scientific">Eumeta variegata</name>
    <name type="common">Bagworm moth</name>
    <name type="synonym">Eumeta japonica</name>
    <dbReference type="NCBI Taxonomy" id="151549"/>
    <lineage>
        <taxon>Eukaryota</taxon>
        <taxon>Metazoa</taxon>
        <taxon>Ecdysozoa</taxon>
        <taxon>Arthropoda</taxon>
        <taxon>Hexapoda</taxon>
        <taxon>Insecta</taxon>
        <taxon>Pterygota</taxon>
        <taxon>Neoptera</taxon>
        <taxon>Endopterygota</taxon>
        <taxon>Lepidoptera</taxon>
        <taxon>Glossata</taxon>
        <taxon>Ditrysia</taxon>
        <taxon>Tineoidea</taxon>
        <taxon>Psychidae</taxon>
        <taxon>Oiketicinae</taxon>
        <taxon>Eumeta</taxon>
    </lineage>
</organism>
<evidence type="ECO:0000313" key="1">
    <source>
        <dbReference type="EMBL" id="GBP55192.1"/>
    </source>
</evidence>
<name>A0A4C1WX16_EUMVA</name>
<keyword evidence="2" id="KW-1185">Reference proteome</keyword>
<gene>
    <name evidence="1" type="ORF">EVAR_90214_1</name>
</gene>
<proteinExistence type="predicted"/>
<protein>
    <submittedName>
        <fullName evidence="1">Uncharacterized protein</fullName>
    </submittedName>
</protein>
<sequence length="113" mass="11775">MAATTEPVYKSAPAMESAAMTYKSAAGLNGTAAVRPSQRVTIGSTLKAFIRHQSRAKSLRRASGHSICPAAISHARKEPIDIFDGSFLPSGRVSAGSGMAGDDGDMKAEFEGF</sequence>
<dbReference type="Proteomes" id="UP000299102">
    <property type="component" value="Unassembled WGS sequence"/>
</dbReference>